<dbReference type="PRINTS" id="PR00032">
    <property type="entry name" value="HTHARAC"/>
</dbReference>
<feature type="modified residue" description="4-aspartylphosphate" evidence="4">
    <location>
        <position position="54"/>
    </location>
</feature>
<keyword evidence="1" id="KW-0805">Transcription regulation</keyword>
<dbReference type="GO" id="GO:0043565">
    <property type="term" value="F:sequence-specific DNA binding"/>
    <property type="evidence" value="ECO:0007669"/>
    <property type="project" value="InterPro"/>
</dbReference>
<dbReference type="RefSeq" id="WP_130609140.1">
    <property type="nucleotide sequence ID" value="NZ_AP019400.1"/>
</dbReference>
<evidence type="ECO:0008006" key="9">
    <source>
        <dbReference type="Google" id="ProtNLM"/>
    </source>
</evidence>
<keyword evidence="8" id="KW-1185">Reference proteome</keyword>
<keyword evidence="4" id="KW-0597">Phosphoprotein</keyword>
<dbReference type="InterPro" id="IPR020449">
    <property type="entry name" value="Tscrpt_reg_AraC-type_HTH"/>
</dbReference>
<feature type="domain" description="HTH araC/xylS-type" evidence="5">
    <location>
        <begin position="416"/>
        <end position="514"/>
    </location>
</feature>
<dbReference type="AlphaFoldDB" id="A0A3T1D5Q7"/>
<dbReference type="PROSITE" id="PS00041">
    <property type="entry name" value="HTH_ARAC_FAMILY_1"/>
    <property type="match status" value="1"/>
</dbReference>
<feature type="domain" description="Response regulatory" evidence="6">
    <location>
        <begin position="2"/>
        <end position="119"/>
    </location>
</feature>
<dbReference type="Pfam" id="PF00072">
    <property type="entry name" value="Response_reg"/>
    <property type="match status" value="1"/>
</dbReference>
<dbReference type="KEGG" id="cohn:KCTCHS21_28300"/>
<sequence>MKVMIVDDEVIIRTGLSTVIDWQEQGFTLLEPAASAEEAWARIPLEKPDIIITDIQMTGMNGLELASKVYEHYSGTEIIILTGYDDFHYAQQAVREGVSDYLLKISGPEEIMKAVMYAKQRKLKKLETTQQDQILKIAYRNRMFERLVMEGIENEQMLAALKQVFPSLFPAAGTQSLQVLILVSSGWERRAGNDGLLHFATDNMLKELIQCETLIRQDHILAIVRHEADYADTYKLESTLAVIRNKLKCSVFTAVGSLVKSALEIKSSFTEAGVAFSYRTLIGKNTTIFYDEIKSRRGGRNVCSQEEESALTSILKSGNPNDLRHWCHRIVKEQAQDGQATPDSLYAFTNSIVVAAHRWLERVLASPVNAPIRLEILFSNMTVGHAEPEEVLFGSLNHLLDVYTLSNSKTKGSYVRHAIAFIKEHLDKNITLQQVAKSVHVNPNHLSEVFKRETGLNYLEFVTRQRMERAEEILNESNAKISEVANRVGYEDIKYFSRLFKKHTGRTPSEYRNKD</sequence>
<dbReference type="PROSITE" id="PS50110">
    <property type="entry name" value="RESPONSE_REGULATORY"/>
    <property type="match status" value="1"/>
</dbReference>
<dbReference type="InterPro" id="IPR001789">
    <property type="entry name" value="Sig_transdc_resp-reg_receiver"/>
</dbReference>
<reference evidence="7 8" key="1">
    <citation type="submission" date="2019-01" db="EMBL/GenBank/DDBJ databases">
        <title>Complete genome sequence of Cohnella hallensis HS21 isolated from Korean fir (Abies koreana) rhizospheric soil.</title>
        <authorList>
            <person name="Jiang L."/>
            <person name="Kang S.W."/>
            <person name="Kim S."/>
            <person name="Jung J."/>
            <person name="Kim C.Y."/>
            <person name="Kim D.H."/>
            <person name="Kim S.W."/>
            <person name="Lee J."/>
        </authorList>
    </citation>
    <scope>NUCLEOTIDE SEQUENCE [LARGE SCALE GENOMIC DNA]</scope>
    <source>
        <strain evidence="7 8">HS21</strain>
    </source>
</reference>
<dbReference type="Gene3D" id="1.10.10.60">
    <property type="entry name" value="Homeodomain-like"/>
    <property type="match status" value="2"/>
</dbReference>
<dbReference type="EMBL" id="AP019400">
    <property type="protein sequence ID" value="BBI33431.1"/>
    <property type="molecule type" value="Genomic_DNA"/>
</dbReference>
<evidence type="ECO:0000256" key="2">
    <source>
        <dbReference type="ARBA" id="ARBA00023125"/>
    </source>
</evidence>
<evidence type="ECO:0000259" key="6">
    <source>
        <dbReference type="PROSITE" id="PS50110"/>
    </source>
</evidence>
<dbReference type="SUPFAM" id="SSF46689">
    <property type="entry name" value="Homeodomain-like"/>
    <property type="match status" value="2"/>
</dbReference>
<dbReference type="PANTHER" id="PTHR43280:SF2">
    <property type="entry name" value="HTH-TYPE TRANSCRIPTIONAL REGULATOR EXSA"/>
    <property type="match status" value="1"/>
</dbReference>
<dbReference type="InterPro" id="IPR018062">
    <property type="entry name" value="HTH_AraC-typ_CS"/>
</dbReference>
<evidence type="ECO:0000313" key="7">
    <source>
        <dbReference type="EMBL" id="BBI33431.1"/>
    </source>
</evidence>
<name>A0A3T1D5Q7_9BACL</name>
<keyword evidence="2" id="KW-0238">DNA-binding</keyword>
<accession>A0A3T1D5Q7</accession>
<gene>
    <name evidence="7" type="ORF">KCTCHS21_28300</name>
</gene>
<dbReference type="GO" id="GO:0003700">
    <property type="term" value="F:DNA-binding transcription factor activity"/>
    <property type="evidence" value="ECO:0007669"/>
    <property type="project" value="InterPro"/>
</dbReference>
<evidence type="ECO:0000313" key="8">
    <source>
        <dbReference type="Proteomes" id="UP000289856"/>
    </source>
</evidence>
<dbReference type="SMART" id="SM00342">
    <property type="entry name" value="HTH_ARAC"/>
    <property type="match status" value="1"/>
</dbReference>
<dbReference type="OrthoDB" id="342399at2"/>
<dbReference type="InterPro" id="IPR009057">
    <property type="entry name" value="Homeodomain-like_sf"/>
</dbReference>
<organism evidence="7 8">
    <name type="scientific">Cohnella abietis</name>
    <dbReference type="NCBI Taxonomy" id="2507935"/>
    <lineage>
        <taxon>Bacteria</taxon>
        <taxon>Bacillati</taxon>
        <taxon>Bacillota</taxon>
        <taxon>Bacilli</taxon>
        <taxon>Bacillales</taxon>
        <taxon>Paenibacillaceae</taxon>
        <taxon>Cohnella</taxon>
    </lineage>
</organism>
<protein>
    <recommendedName>
        <fullName evidence="9">DNA-binding response regulator</fullName>
    </recommendedName>
</protein>
<dbReference type="Gene3D" id="3.40.50.2300">
    <property type="match status" value="1"/>
</dbReference>
<evidence type="ECO:0000256" key="3">
    <source>
        <dbReference type="ARBA" id="ARBA00023163"/>
    </source>
</evidence>
<keyword evidence="3" id="KW-0804">Transcription</keyword>
<evidence type="ECO:0000256" key="1">
    <source>
        <dbReference type="ARBA" id="ARBA00023015"/>
    </source>
</evidence>
<dbReference type="SMART" id="SM00448">
    <property type="entry name" value="REC"/>
    <property type="match status" value="1"/>
</dbReference>
<dbReference type="PANTHER" id="PTHR43280">
    <property type="entry name" value="ARAC-FAMILY TRANSCRIPTIONAL REGULATOR"/>
    <property type="match status" value="1"/>
</dbReference>
<dbReference type="Pfam" id="PF12833">
    <property type="entry name" value="HTH_18"/>
    <property type="match status" value="1"/>
</dbReference>
<dbReference type="InterPro" id="IPR011006">
    <property type="entry name" value="CheY-like_superfamily"/>
</dbReference>
<dbReference type="InterPro" id="IPR018060">
    <property type="entry name" value="HTH_AraC"/>
</dbReference>
<dbReference type="CDD" id="cd17536">
    <property type="entry name" value="REC_YesN-like"/>
    <property type="match status" value="1"/>
</dbReference>
<dbReference type="Proteomes" id="UP000289856">
    <property type="component" value="Chromosome"/>
</dbReference>
<dbReference type="GO" id="GO:0000160">
    <property type="term" value="P:phosphorelay signal transduction system"/>
    <property type="evidence" value="ECO:0007669"/>
    <property type="project" value="InterPro"/>
</dbReference>
<dbReference type="PROSITE" id="PS01124">
    <property type="entry name" value="HTH_ARAC_FAMILY_2"/>
    <property type="match status" value="1"/>
</dbReference>
<evidence type="ECO:0000256" key="4">
    <source>
        <dbReference type="PROSITE-ProRule" id="PRU00169"/>
    </source>
</evidence>
<proteinExistence type="predicted"/>
<evidence type="ECO:0000259" key="5">
    <source>
        <dbReference type="PROSITE" id="PS01124"/>
    </source>
</evidence>
<dbReference type="SUPFAM" id="SSF52172">
    <property type="entry name" value="CheY-like"/>
    <property type="match status" value="1"/>
</dbReference>